<feature type="signal peptide" evidence="2">
    <location>
        <begin position="1"/>
        <end position="29"/>
    </location>
</feature>
<protein>
    <submittedName>
        <fullName evidence="4">Lipocalin</fullName>
    </submittedName>
</protein>
<dbReference type="PANTHER" id="PTHR10612">
    <property type="entry name" value="APOLIPOPROTEIN D"/>
    <property type="match status" value="1"/>
</dbReference>
<dbReference type="SUPFAM" id="SSF53474">
    <property type="entry name" value="alpha/beta-Hydrolases"/>
    <property type="match status" value="1"/>
</dbReference>
<dbReference type="InterPro" id="IPR012674">
    <property type="entry name" value="Calycin"/>
</dbReference>
<dbReference type="Gene3D" id="2.40.128.20">
    <property type="match status" value="1"/>
</dbReference>
<keyword evidence="2" id="KW-0732">Signal</keyword>
<dbReference type="InterPro" id="IPR000566">
    <property type="entry name" value="Lipocln_cytosolic_FA-bd_dom"/>
</dbReference>
<dbReference type="CDD" id="cd19438">
    <property type="entry name" value="lipocalin_Blc-like"/>
    <property type="match status" value="1"/>
</dbReference>
<accession>A0A378SFU3</accession>
<dbReference type="PROSITE" id="PS51257">
    <property type="entry name" value="PROKAR_LIPOPROTEIN"/>
    <property type="match status" value="1"/>
</dbReference>
<proteinExistence type="predicted"/>
<feature type="compositionally biased region" description="Acidic residues" evidence="1">
    <location>
        <begin position="76"/>
        <end position="105"/>
    </location>
</feature>
<dbReference type="RefSeq" id="WP_115326365.1">
    <property type="nucleotide sequence ID" value="NZ_JACKST010000032.1"/>
</dbReference>
<dbReference type="EMBL" id="UGQM01000001">
    <property type="protein sequence ID" value="STZ41225.1"/>
    <property type="molecule type" value="Genomic_DNA"/>
</dbReference>
<dbReference type="Pfam" id="PF08212">
    <property type="entry name" value="Lipocalin_2"/>
    <property type="match status" value="1"/>
</dbReference>
<gene>
    <name evidence="4" type="primary">blc</name>
    <name evidence="4" type="ORF">NCTC10742_00427</name>
</gene>
<dbReference type="Gene3D" id="3.40.50.1820">
    <property type="entry name" value="alpha/beta hydrolase"/>
    <property type="match status" value="1"/>
</dbReference>
<evidence type="ECO:0000256" key="1">
    <source>
        <dbReference type="SAM" id="MobiDB-lite"/>
    </source>
</evidence>
<dbReference type="InterPro" id="IPR029058">
    <property type="entry name" value="AB_hydrolase_fold"/>
</dbReference>
<evidence type="ECO:0000256" key="2">
    <source>
        <dbReference type="SAM" id="SignalP"/>
    </source>
</evidence>
<feature type="chain" id="PRO_5016656287" evidence="2">
    <location>
        <begin position="30"/>
        <end position="596"/>
    </location>
</feature>
<feature type="compositionally biased region" description="Low complexity" evidence="1">
    <location>
        <begin position="28"/>
        <end position="44"/>
    </location>
</feature>
<evidence type="ECO:0000313" key="4">
    <source>
        <dbReference type="EMBL" id="STZ41225.1"/>
    </source>
</evidence>
<evidence type="ECO:0000259" key="3">
    <source>
        <dbReference type="Pfam" id="PF08212"/>
    </source>
</evidence>
<evidence type="ECO:0000313" key="5">
    <source>
        <dbReference type="Proteomes" id="UP000254291"/>
    </source>
</evidence>
<sequence length="596" mass="61817">MTSQRWAIWLGAFGAGACLALGAGHGVAAADSDTTDGADTSSQSVETRTSTATAGPAREPDKPETETEAAAAAESASEDSDTEDSDTEDTDTEDTAADTTYDEPSVESVSAQKPRTEHREVIPGTATQDAVEQASAPAPAPALAVASTPTGVKTGRAPLTIPVGDSGYRTRADWYLPTQGDGTVAATGVIWLQHGFLGNKSFVSALAKNLSQQTNSIVVAPNLSSFPLACAACWINGVPLREAVAGMFLDQRASLTASAQAAGYLGALPEDFVLSGQSAGGGFAAAVGGYYATNPLSDDDLRGVVMFDGFAFDGVLADSLAKLDDPFIPVYQIAAPSQPWNGNGSSTRELVAARPGQFVGVTVANGSHSDSLIGSNPITDLLLQLVTGRSPAGNTAAAYTLATGWINDMYSGLGPADGTGIYGAPDQYIVMGDTAAVVLAPPPLVDLDRYLGTWFEVGSVKQFFSIGLVNTKAQYSLNPDGSVRVENSGNYFVNNGPQSSIVGSALPVDATNNRLNVRFFGPPSAAPPGNYWIVDLDPDYRWAVVTDSTGLSGFLLSRDAVVSDDFYQELLDRASVYGVKGRITPTRQPAAQATTI</sequence>
<dbReference type="SUPFAM" id="SSF50814">
    <property type="entry name" value="Lipocalins"/>
    <property type="match status" value="1"/>
</dbReference>
<name>A0A378SFU3_9MYCO</name>
<organism evidence="4 5">
    <name type="scientific">Mycolicibacterium gilvum</name>
    <dbReference type="NCBI Taxonomy" id="1804"/>
    <lineage>
        <taxon>Bacteria</taxon>
        <taxon>Bacillati</taxon>
        <taxon>Actinomycetota</taxon>
        <taxon>Actinomycetes</taxon>
        <taxon>Mycobacteriales</taxon>
        <taxon>Mycobacteriaceae</taxon>
        <taxon>Mycolicibacterium</taxon>
    </lineage>
</organism>
<dbReference type="PANTHER" id="PTHR10612:SF34">
    <property type="entry name" value="APOLIPOPROTEIN D"/>
    <property type="match status" value="1"/>
</dbReference>
<dbReference type="InterPro" id="IPR047202">
    <property type="entry name" value="Lipocalin_Blc-like_dom"/>
</dbReference>
<feature type="domain" description="Lipocalin/cytosolic fatty-acid binding" evidence="3">
    <location>
        <begin position="445"/>
        <end position="577"/>
    </location>
</feature>
<dbReference type="GO" id="GO:0006950">
    <property type="term" value="P:response to stress"/>
    <property type="evidence" value="ECO:0007669"/>
    <property type="project" value="UniProtKB-ARBA"/>
</dbReference>
<dbReference type="Proteomes" id="UP000254291">
    <property type="component" value="Unassembled WGS sequence"/>
</dbReference>
<reference evidence="4 5" key="1">
    <citation type="submission" date="2018-06" db="EMBL/GenBank/DDBJ databases">
        <authorList>
            <consortium name="Pathogen Informatics"/>
            <person name="Doyle S."/>
        </authorList>
    </citation>
    <scope>NUCLEOTIDE SEQUENCE [LARGE SCALE GENOMIC DNA]</scope>
    <source>
        <strain evidence="4 5">NCTC10742</strain>
    </source>
</reference>
<feature type="region of interest" description="Disordered" evidence="1">
    <location>
        <begin position="28"/>
        <end position="119"/>
    </location>
</feature>
<dbReference type="AlphaFoldDB" id="A0A378SFU3"/>